<dbReference type="STRING" id="3880.G7JHT0"/>
<reference evidence="2" key="4">
    <citation type="journal article" date="2018" name="Nat. Plants">
        <title>Whole-genome landscape of Medicago truncatula symbiotic genes.</title>
        <authorList>
            <person name="Pecrix Y."/>
            <person name="Gamas P."/>
            <person name="Carrere S."/>
        </authorList>
    </citation>
    <scope>NUCLEOTIDE SEQUENCE</scope>
    <source>
        <tissue evidence="2">Leaves</tissue>
    </source>
</reference>
<proteinExistence type="predicted"/>
<dbReference type="HOGENOM" id="CLU_135319_0_0_1"/>
<dbReference type="PaxDb" id="3880-AES91709"/>
<evidence type="ECO:0000313" key="2">
    <source>
        <dbReference type="EMBL" id="RHN64074.1"/>
    </source>
</evidence>
<name>G7JHT0_MEDTR</name>
<dbReference type="EMBL" id="PSQE01000004">
    <property type="protein sequence ID" value="RHN64074.1"/>
    <property type="molecule type" value="Genomic_DNA"/>
</dbReference>
<dbReference type="EnsemblPlants" id="AES91709">
    <property type="protein sequence ID" value="AES91709"/>
    <property type="gene ID" value="MTR_4g116500"/>
</dbReference>
<reference evidence="1 4" key="1">
    <citation type="journal article" date="2011" name="Nature">
        <title>The Medicago genome provides insight into the evolution of rhizobial symbioses.</title>
        <authorList>
            <person name="Young N.D."/>
            <person name="Debelle F."/>
            <person name="Oldroyd G.E."/>
            <person name="Geurts R."/>
            <person name="Cannon S.B."/>
            <person name="Udvardi M.K."/>
            <person name="Benedito V.A."/>
            <person name="Mayer K.F."/>
            <person name="Gouzy J."/>
            <person name="Schoof H."/>
            <person name="Van de Peer Y."/>
            <person name="Proost S."/>
            <person name="Cook D.R."/>
            <person name="Meyers B.C."/>
            <person name="Spannagl M."/>
            <person name="Cheung F."/>
            <person name="De Mita S."/>
            <person name="Krishnakumar V."/>
            <person name="Gundlach H."/>
            <person name="Zhou S."/>
            <person name="Mudge J."/>
            <person name="Bharti A.K."/>
            <person name="Murray J.D."/>
            <person name="Naoumkina M.A."/>
            <person name="Rosen B."/>
            <person name="Silverstein K.A."/>
            <person name="Tang H."/>
            <person name="Rombauts S."/>
            <person name="Zhao P.X."/>
            <person name="Zhou P."/>
            <person name="Barbe V."/>
            <person name="Bardou P."/>
            <person name="Bechner M."/>
            <person name="Bellec A."/>
            <person name="Berger A."/>
            <person name="Berges H."/>
            <person name="Bidwell S."/>
            <person name="Bisseling T."/>
            <person name="Choisne N."/>
            <person name="Couloux A."/>
            <person name="Denny R."/>
            <person name="Deshpande S."/>
            <person name="Dai X."/>
            <person name="Doyle J.J."/>
            <person name="Dudez A.M."/>
            <person name="Farmer A.D."/>
            <person name="Fouteau S."/>
            <person name="Franken C."/>
            <person name="Gibelin C."/>
            <person name="Gish J."/>
            <person name="Goldstein S."/>
            <person name="Gonzalez A.J."/>
            <person name="Green P.J."/>
            <person name="Hallab A."/>
            <person name="Hartog M."/>
            <person name="Hua A."/>
            <person name="Humphray S.J."/>
            <person name="Jeong D.H."/>
            <person name="Jing Y."/>
            <person name="Jocker A."/>
            <person name="Kenton S.M."/>
            <person name="Kim D.J."/>
            <person name="Klee K."/>
            <person name="Lai H."/>
            <person name="Lang C."/>
            <person name="Lin S."/>
            <person name="Macmil S.L."/>
            <person name="Magdelenat G."/>
            <person name="Matthews L."/>
            <person name="McCorrison J."/>
            <person name="Monaghan E.L."/>
            <person name="Mun J.H."/>
            <person name="Najar F.Z."/>
            <person name="Nicholson C."/>
            <person name="Noirot C."/>
            <person name="O'Bleness M."/>
            <person name="Paule C.R."/>
            <person name="Poulain J."/>
            <person name="Prion F."/>
            <person name="Qin B."/>
            <person name="Qu C."/>
            <person name="Retzel E.F."/>
            <person name="Riddle C."/>
            <person name="Sallet E."/>
            <person name="Samain S."/>
            <person name="Samson N."/>
            <person name="Sanders I."/>
            <person name="Saurat O."/>
            <person name="Scarpelli C."/>
            <person name="Schiex T."/>
            <person name="Segurens B."/>
            <person name="Severin A.J."/>
            <person name="Sherrier D.J."/>
            <person name="Shi R."/>
            <person name="Sims S."/>
            <person name="Singer S.R."/>
            <person name="Sinharoy S."/>
            <person name="Sterck L."/>
            <person name="Viollet A."/>
            <person name="Wang B.B."/>
            <person name="Wang K."/>
            <person name="Wang M."/>
            <person name="Wang X."/>
            <person name="Warfsmann J."/>
            <person name="Weissenbach J."/>
            <person name="White D.D."/>
            <person name="White J.D."/>
            <person name="Wiley G.B."/>
            <person name="Wincker P."/>
            <person name="Xing Y."/>
            <person name="Yang L."/>
            <person name="Yao Z."/>
            <person name="Ying F."/>
            <person name="Zhai J."/>
            <person name="Zhou L."/>
            <person name="Zuber A."/>
            <person name="Denarie J."/>
            <person name="Dixon R.A."/>
            <person name="May G.D."/>
            <person name="Schwartz D.C."/>
            <person name="Rogers J."/>
            <person name="Quetier F."/>
            <person name="Town C.D."/>
            <person name="Roe B.A."/>
        </authorList>
    </citation>
    <scope>NUCLEOTIDE SEQUENCE [LARGE SCALE GENOMIC DNA]</scope>
    <source>
        <strain evidence="1">A17</strain>
        <strain evidence="3 4">cv. Jemalong A17</strain>
    </source>
</reference>
<sequence length="138" mass="15742">MAEEEDSTLESPHSLKYKLKSSLCFSCCFSHHRVKPRIVRSSSLRTHNRNHNNNSRSIDLPHLKEKCTNFISRIVHHRRRHSADFHYDALSYALNFEDDANDEKSVDDLRSFSARLPASPPLSPKAAVNDTVKIAAIS</sequence>
<dbReference type="eggNOG" id="ENOG502S8DW">
    <property type="taxonomic scope" value="Eukaryota"/>
</dbReference>
<evidence type="ECO:0000313" key="4">
    <source>
        <dbReference type="Proteomes" id="UP000002051"/>
    </source>
</evidence>
<evidence type="ECO:0000313" key="1">
    <source>
        <dbReference type="EMBL" id="AES91709.1"/>
    </source>
</evidence>
<protein>
    <submittedName>
        <fullName evidence="1 3">Uncharacterized protein</fullName>
    </submittedName>
</protein>
<reference evidence="1 4" key="2">
    <citation type="journal article" date="2014" name="BMC Genomics">
        <title>An improved genome release (version Mt4.0) for the model legume Medicago truncatula.</title>
        <authorList>
            <person name="Tang H."/>
            <person name="Krishnakumar V."/>
            <person name="Bidwell S."/>
            <person name="Rosen B."/>
            <person name="Chan A."/>
            <person name="Zhou S."/>
            <person name="Gentzbittel L."/>
            <person name="Childs K.L."/>
            <person name="Yandell M."/>
            <person name="Gundlach H."/>
            <person name="Mayer K.F."/>
            <person name="Schwartz D.C."/>
            <person name="Town C.D."/>
        </authorList>
    </citation>
    <scope>GENOME REANNOTATION</scope>
    <source>
        <strain evidence="3 4">cv. Jemalong A17</strain>
    </source>
</reference>
<dbReference type="Proteomes" id="UP000265566">
    <property type="component" value="Chromosome 4"/>
</dbReference>
<reference evidence="3" key="3">
    <citation type="submission" date="2015-04" db="UniProtKB">
        <authorList>
            <consortium name="EnsemblPlants"/>
        </authorList>
    </citation>
    <scope>IDENTIFICATION</scope>
    <source>
        <strain evidence="3">cv. Jemalong A17</strain>
    </source>
</reference>
<organism evidence="1 4">
    <name type="scientific">Medicago truncatula</name>
    <name type="common">Barrel medic</name>
    <name type="synonym">Medicago tribuloides</name>
    <dbReference type="NCBI Taxonomy" id="3880"/>
    <lineage>
        <taxon>Eukaryota</taxon>
        <taxon>Viridiplantae</taxon>
        <taxon>Streptophyta</taxon>
        <taxon>Embryophyta</taxon>
        <taxon>Tracheophyta</taxon>
        <taxon>Spermatophyta</taxon>
        <taxon>Magnoliopsida</taxon>
        <taxon>eudicotyledons</taxon>
        <taxon>Gunneridae</taxon>
        <taxon>Pentapetalae</taxon>
        <taxon>rosids</taxon>
        <taxon>fabids</taxon>
        <taxon>Fabales</taxon>
        <taxon>Fabaceae</taxon>
        <taxon>Papilionoideae</taxon>
        <taxon>50 kb inversion clade</taxon>
        <taxon>NPAAA clade</taxon>
        <taxon>Hologalegina</taxon>
        <taxon>IRL clade</taxon>
        <taxon>Trifolieae</taxon>
        <taxon>Medicago</taxon>
    </lineage>
</organism>
<dbReference type="KEGG" id="mtr:11439271"/>
<evidence type="ECO:0000313" key="3">
    <source>
        <dbReference type="EnsemblPlants" id="AES91709"/>
    </source>
</evidence>
<accession>G7JHT0</accession>
<dbReference type="Proteomes" id="UP000002051">
    <property type="component" value="Chromosome 4"/>
</dbReference>
<gene>
    <name evidence="3" type="primary">11439271</name>
    <name evidence="1" type="ordered locus">MTR_4g116500</name>
    <name evidence="2" type="ORF">MtrunA17_Chr4g0065201</name>
</gene>
<dbReference type="Gramene" id="rna26854">
    <property type="protein sequence ID" value="RHN64074.1"/>
    <property type="gene ID" value="gene26854"/>
</dbReference>
<dbReference type="PANTHER" id="PTHR33168">
    <property type="entry name" value="STRESS INDUCED PROTEIN-RELATED"/>
    <property type="match status" value="1"/>
</dbReference>
<dbReference type="AlphaFoldDB" id="G7JHT0"/>
<dbReference type="EMBL" id="CM001220">
    <property type="protein sequence ID" value="AES91709.1"/>
    <property type="molecule type" value="Genomic_DNA"/>
</dbReference>
<keyword evidence="4" id="KW-1185">Reference proteome</keyword>
<dbReference type="OMA" id="INEFPNR"/>